<evidence type="ECO:0000313" key="8">
    <source>
        <dbReference type="EMBL" id="BCB25110.1"/>
    </source>
</evidence>
<evidence type="ECO:0000256" key="5">
    <source>
        <dbReference type="ARBA" id="ARBA00023180"/>
    </source>
</evidence>
<keyword evidence="4 6" id="KW-0732">Signal</keyword>
<evidence type="ECO:0000256" key="3">
    <source>
        <dbReference type="ARBA" id="ARBA00022553"/>
    </source>
</evidence>
<gene>
    <name evidence="7" type="primary">Glycam1</name>
</gene>
<name>A0A6F8V8L0_PANTR</name>
<feature type="chain" id="PRO_5033536454" description="Glycosylation-dependent cell adhesion molecule 1" evidence="6">
    <location>
        <begin position="19"/>
        <end position="134"/>
    </location>
</feature>
<evidence type="ECO:0000256" key="6">
    <source>
        <dbReference type="SAM" id="SignalP"/>
    </source>
</evidence>
<dbReference type="EMBL" id="LC522950">
    <property type="protein sequence ID" value="BCB25109.1"/>
    <property type="molecule type" value="Genomic_DNA"/>
</dbReference>
<evidence type="ECO:0000256" key="1">
    <source>
        <dbReference type="ARBA" id="ARBA00006292"/>
    </source>
</evidence>
<feature type="signal peptide" evidence="6">
    <location>
        <begin position="1"/>
        <end position="18"/>
    </location>
</feature>
<keyword evidence="5" id="KW-0325">Glycoprotein</keyword>
<protein>
    <recommendedName>
        <fullName evidence="2">Glycosylation-dependent cell adhesion molecule 1</fullName>
    </recommendedName>
</protein>
<organism evidence="7">
    <name type="scientific">Pan troglodytes</name>
    <name type="common">Chimpanzee</name>
    <dbReference type="NCBI Taxonomy" id="9598"/>
    <lineage>
        <taxon>Eukaryota</taxon>
        <taxon>Metazoa</taxon>
        <taxon>Chordata</taxon>
        <taxon>Craniata</taxon>
        <taxon>Vertebrata</taxon>
        <taxon>Euteleostomi</taxon>
        <taxon>Mammalia</taxon>
        <taxon>Eutheria</taxon>
        <taxon>Euarchontoglires</taxon>
        <taxon>Primates</taxon>
        <taxon>Haplorrhini</taxon>
        <taxon>Catarrhini</taxon>
        <taxon>Hominidae</taxon>
        <taxon>Pan</taxon>
    </lineage>
</organism>
<evidence type="ECO:0000256" key="4">
    <source>
        <dbReference type="ARBA" id="ARBA00022729"/>
    </source>
</evidence>
<sequence>MKFFLVLLPASLASTSLAILDEPEGEIHSETQLADGSAAQVTPSSHPKKDHVSNEASLGALHLQRRAGFRKGCCQKSTHPKRTISKMLSSNSTASEGKLAKLAHKIGKNLDKALKGIINYLKNLIPSANDVMRP</sequence>
<dbReference type="EMBL" id="LC522951">
    <property type="protein sequence ID" value="BCB25110.1"/>
    <property type="molecule type" value="mRNA"/>
</dbReference>
<keyword evidence="3" id="KW-0597">Phosphoprotein</keyword>
<comment type="similarity">
    <text evidence="1">Belongs to the PP3/GlyCAM-1 family.</text>
</comment>
<dbReference type="Pfam" id="PF05242">
    <property type="entry name" value="GLYCAM-1"/>
    <property type="match status" value="1"/>
</dbReference>
<accession>A0A6F8V8L0</accession>
<evidence type="ECO:0000313" key="7">
    <source>
        <dbReference type="EMBL" id="BCB25109.1"/>
    </source>
</evidence>
<reference evidence="7" key="1">
    <citation type="submission" date="2020-02" db="EMBL/GenBank/DDBJ databases">
        <title>Molecular characterization of Glycam1 gene.</title>
        <authorList>
            <person name="Sabry N."/>
            <person name="Moussa T.A."/>
        </authorList>
    </citation>
    <scope>NUCLEOTIDE SEQUENCE</scope>
    <source>
        <tissue evidence="7">Blood</tissue>
        <tissue evidence="8">Fat free milk</tissue>
    </source>
</reference>
<proteinExistence type="evidence at transcript level"/>
<dbReference type="InterPro" id="IPR007906">
    <property type="entry name" value="GLYCAM-1"/>
</dbReference>
<evidence type="ECO:0000256" key="2">
    <source>
        <dbReference type="ARBA" id="ARBA00017339"/>
    </source>
</evidence>
<dbReference type="AlphaFoldDB" id="A0A6F8V8L0"/>